<dbReference type="STRING" id="870908.SAMN04488044_1155"/>
<reference evidence="4" key="1">
    <citation type="submission" date="2016-11" db="EMBL/GenBank/DDBJ databases">
        <authorList>
            <person name="Varghese N."/>
            <person name="Submissions S."/>
        </authorList>
    </citation>
    <scope>NUCLEOTIDE SEQUENCE [LARGE SCALE GENOMIC DNA]</scope>
    <source>
        <strain evidence="4">DSM 28223</strain>
    </source>
</reference>
<feature type="signal peptide" evidence="1">
    <location>
        <begin position="1"/>
        <end position="21"/>
    </location>
</feature>
<dbReference type="InterPro" id="IPR000572">
    <property type="entry name" value="OxRdtase_Mopterin-bd_dom"/>
</dbReference>
<keyword evidence="1" id="KW-0732">Signal</keyword>
<dbReference type="Gene3D" id="3.90.420.10">
    <property type="entry name" value="Oxidoreductase, molybdopterin-binding domain"/>
    <property type="match status" value="1"/>
</dbReference>
<gene>
    <name evidence="3" type="ORF">SAMN04488044_1155</name>
</gene>
<dbReference type="EMBL" id="FQWM01000001">
    <property type="protein sequence ID" value="SHG59748.1"/>
    <property type="molecule type" value="Genomic_DNA"/>
</dbReference>
<dbReference type="Pfam" id="PF00174">
    <property type="entry name" value="Oxidored_molyb"/>
    <property type="match status" value="1"/>
</dbReference>
<evidence type="ECO:0000256" key="1">
    <source>
        <dbReference type="SAM" id="SignalP"/>
    </source>
</evidence>
<dbReference type="AlphaFoldDB" id="A0A1M5L406"/>
<accession>A0A1M5L406</accession>
<evidence type="ECO:0000259" key="2">
    <source>
        <dbReference type="Pfam" id="PF00174"/>
    </source>
</evidence>
<protein>
    <recommendedName>
        <fullName evidence="2">Oxidoreductase molybdopterin-binding domain-containing protein</fullName>
    </recommendedName>
</protein>
<dbReference type="SUPFAM" id="SSF56524">
    <property type="entry name" value="Oxidoreductase molybdopterin-binding domain"/>
    <property type="match status" value="1"/>
</dbReference>
<organism evidence="3 4">
    <name type="scientific">Cognatishimia maritima</name>
    <dbReference type="NCBI Taxonomy" id="870908"/>
    <lineage>
        <taxon>Bacteria</taxon>
        <taxon>Pseudomonadati</taxon>
        <taxon>Pseudomonadota</taxon>
        <taxon>Alphaproteobacteria</taxon>
        <taxon>Rhodobacterales</taxon>
        <taxon>Paracoccaceae</taxon>
        <taxon>Cognatishimia</taxon>
    </lineage>
</organism>
<dbReference type="InterPro" id="IPR036374">
    <property type="entry name" value="OxRdtase_Mopterin-bd_sf"/>
</dbReference>
<proteinExistence type="predicted"/>
<dbReference type="Proteomes" id="UP000184211">
    <property type="component" value="Unassembled WGS sequence"/>
</dbReference>
<feature type="domain" description="Oxidoreductase molybdopterin-binding" evidence="2">
    <location>
        <begin position="72"/>
        <end position="141"/>
    </location>
</feature>
<feature type="chain" id="PRO_5013291015" description="Oxidoreductase molybdopterin-binding domain-containing protein" evidence="1">
    <location>
        <begin position="22"/>
        <end position="168"/>
    </location>
</feature>
<dbReference type="RefSeq" id="WP_072791476.1">
    <property type="nucleotide sequence ID" value="NZ_FQWM01000001.1"/>
</dbReference>
<sequence length="168" mass="18581">MNLHKALMAFGLLLLPLSTMANGLDTPAGPIILTVSGEISVTNTDDKAAFDRRLLAQLPPTTIETSTIWTEGVQTFTGVSLHALLDELDAHGQEIRAHAVNDYMVTIPIEDAKEGGAIVAYLRNGEIMSLRDKGPLWIVYPFDSDQDFRTETIYARSIWQLDRLEVVK</sequence>
<name>A0A1M5L406_9RHOB</name>
<evidence type="ECO:0000313" key="4">
    <source>
        <dbReference type="Proteomes" id="UP000184211"/>
    </source>
</evidence>
<evidence type="ECO:0000313" key="3">
    <source>
        <dbReference type="EMBL" id="SHG59748.1"/>
    </source>
</evidence>
<keyword evidence="4" id="KW-1185">Reference proteome</keyword>